<dbReference type="InterPro" id="IPR025668">
    <property type="entry name" value="Tnp_DDE_dom"/>
</dbReference>
<sequence>MADAGYESEENYGFIEKNGQIAFIKPANYEISKKRKYKNDISRVENMDYEKDTDTYICKNGKRLEVTGTINRKSRTGYQMVKTQYQCEDCKDSNYKAQCIKGRNCKTPLEERTKRLEISKEFMKYRKEDLVRIVSDEGIELRINRSIQAEGSFAQIKQDMGFRRYLTRGTQNVLAESIFLALGNNMNKLHRKIQNGRLGKYLHSVKKSA</sequence>
<organism evidence="2 3">
    <name type="scientific">Vallitalea guaymasensis</name>
    <dbReference type="NCBI Taxonomy" id="1185412"/>
    <lineage>
        <taxon>Bacteria</taxon>
        <taxon>Bacillati</taxon>
        <taxon>Bacillota</taxon>
        <taxon>Clostridia</taxon>
        <taxon>Lachnospirales</taxon>
        <taxon>Vallitaleaceae</taxon>
        <taxon>Vallitalea</taxon>
    </lineage>
</organism>
<evidence type="ECO:0000313" key="2">
    <source>
        <dbReference type="EMBL" id="QUH29611.1"/>
    </source>
</evidence>
<proteinExistence type="predicted"/>
<gene>
    <name evidence="2" type="ORF">HYG85_12125</name>
</gene>
<dbReference type="RefSeq" id="WP_212693631.1">
    <property type="nucleotide sequence ID" value="NZ_CP058561.1"/>
</dbReference>
<dbReference type="AlphaFoldDB" id="A0A8J8MAX1"/>
<dbReference type="Pfam" id="PF13751">
    <property type="entry name" value="DDE_Tnp_1_6"/>
    <property type="match status" value="1"/>
</dbReference>
<reference evidence="2 3" key="1">
    <citation type="submission" date="2020-07" db="EMBL/GenBank/DDBJ databases">
        <title>Vallitalea guaymasensis genome.</title>
        <authorList>
            <person name="Postec A."/>
        </authorList>
    </citation>
    <scope>NUCLEOTIDE SEQUENCE [LARGE SCALE GENOMIC DNA]</scope>
    <source>
        <strain evidence="2 3">Ra1766G1</strain>
    </source>
</reference>
<dbReference type="PANTHER" id="PTHR33408">
    <property type="entry name" value="TRANSPOSASE"/>
    <property type="match status" value="1"/>
</dbReference>
<dbReference type="PANTHER" id="PTHR33408:SF2">
    <property type="entry name" value="TRANSPOSASE DDE DOMAIN-CONTAINING PROTEIN"/>
    <property type="match status" value="1"/>
</dbReference>
<dbReference type="Proteomes" id="UP000677305">
    <property type="component" value="Chromosome"/>
</dbReference>
<keyword evidence="3" id="KW-1185">Reference proteome</keyword>
<evidence type="ECO:0000259" key="1">
    <source>
        <dbReference type="Pfam" id="PF13751"/>
    </source>
</evidence>
<evidence type="ECO:0000313" key="3">
    <source>
        <dbReference type="Proteomes" id="UP000677305"/>
    </source>
</evidence>
<protein>
    <submittedName>
        <fullName evidence="2">Transposase</fullName>
    </submittedName>
</protein>
<name>A0A8J8MAX1_9FIRM</name>
<accession>A0A8J8MAX1</accession>
<dbReference type="KEGG" id="vgu:HYG85_12125"/>
<feature type="domain" description="Transposase DDE" evidence="1">
    <location>
        <begin position="57"/>
        <end position="190"/>
    </location>
</feature>
<dbReference type="EMBL" id="CP058561">
    <property type="protein sequence ID" value="QUH29611.1"/>
    <property type="molecule type" value="Genomic_DNA"/>
</dbReference>